<dbReference type="InterPro" id="IPR039448">
    <property type="entry name" value="Beta_helix"/>
</dbReference>
<dbReference type="PANTHER" id="PTHR22990:SF15">
    <property type="entry name" value="F-BOX ONLY PROTEIN 10"/>
    <property type="match status" value="1"/>
</dbReference>
<dbReference type="InterPro" id="IPR011050">
    <property type="entry name" value="Pectin_lyase_fold/virulence"/>
</dbReference>
<evidence type="ECO:0000313" key="4">
    <source>
        <dbReference type="EMBL" id="MBB4064518.1"/>
    </source>
</evidence>
<evidence type="ECO:0000259" key="3">
    <source>
        <dbReference type="Pfam" id="PF13229"/>
    </source>
</evidence>
<dbReference type="InterPro" id="IPR006626">
    <property type="entry name" value="PbH1"/>
</dbReference>
<dbReference type="InterPro" id="IPR012334">
    <property type="entry name" value="Pectin_lyas_fold"/>
</dbReference>
<dbReference type="PANTHER" id="PTHR22990">
    <property type="entry name" value="F-BOX ONLY PROTEIN"/>
    <property type="match status" value="1"/>
</dbReference>
<gene>
    <name evidence="4" type="ORF">GGR23_001695</name>
</gene>
<dbReference type="EMBL" id="JACIEZ010000002">
    <property type="protein sequence ID" value="MBB4064518.1"/>
    <property type="molecule type" value="Genomic_DNA"/>
</dbReference>
<dbReference type="RefSeq" id="WP_183365738.1">
    <property type="nucleotide sequence ID" value="NZ_JACIEZ010000002.1"/>
</dbReference>
<dbReference type="Pfam" id="PF13229">
    <property type="entry name" value="Beta_helix"/>
    <property type="match status" value="1"/>
</dbReference>
<feature type="signal peptide" evidence="2">
    <location>
        <begin position="1"/>
        <end position="26"/>
    </location>
</feature>
<evidence type="ECO:0000313" key="5">
    <source>
        <dbReference type="Proteomes" id="UP000528286"/>
    </source>
</evidence>
<dbReference type="SMART" id="SM00710">
    <property type="entry name" value="PbH1"/>
    <property type="match status" value="7"/>
</dbReference>
<evidence type="ECO:0000256" key="1">
    <source>
        <dbReference type="ARBA" id="ARBA00022737"/>
    </source>
</evidence>
<keyword evidence="5" id="KW-1185">Reference proteome</keyword>
<dbReference type="AlphaFoldDB" id="A0A7W6J5W3"/>
<dbReference type="Gene3D" id="2.160.20.10">
    <property type="entry name" value="Single-stranded right-handed beta-helix, Pectin lyase-like"/>
    <property type="match status" value="1"/>
</dbReference>
<comment type="caution">
    <text evidence="4">The sequence shown here is derived from an EMBL/GenBank/DDBJ whole genome shotgun (WGS) entry which is preliminary data.</text>
</comment>
<feature type="domain" description="Right handed beta helix" evidence="3">
    <location>
        <begin position="161"/>
        <end position="319"/>
    </location>
</feature>
<reference evidence="4 5" key="1">
    <citation type="submission" date="2020-08" db="EMBL/GenBank/DDBJ databases">
        <title>Genomic Encyclopedia of Type Strains, Phase IV (KMG-IV): sequencing the most valuable type-strain genomes for metagenomic binning, comparative biology and taxonomic classification.</title>
        <authorList>
            <person name="Goeker M."/>
        </authorList>
    </citation>
    <scope>NUCLEOTIDE SEQUENCE [LARGE SCALE GENOMIC DNA]</scope>
    <source>
        <strain evidence="4 5">DSM 29853</strain>
    </source>
</reference>
<dbReference type="PROSITE" id="PS51318">
    <property type="entry name" value="TAT"/>
    <property type="match status" value="1"/>
</dbReference>
<dbReference type="Proteomes" id="UP000528286">
    <property type="component" value="Unassembled WGS sequence"/>
</dbReference>
<dbReference type="InterPro" id="IPR022444">
    <property type="entry name" value="Cofactor-bd_rpt"/>
</dbReference>
<accession>A0A7W6J5W3</accession>
<keyword evidence="1" id="KW-0677">Repeat</keyword>
<feature type="chain" id="PRO_5030818776" evidence="2">
    <location>
        <begin position="27"/>
        <end position="455"/>
    </location>
</feature>
<name>A0A7W6J5W3_9HYPH</name>
<sequence>MPTRRAFLRTALAGAVSGLALAPARAEGLFREAGLRGSIDAGLPVEPGGRPEGQVRRFLRVLADAAARGKPVFLPPGTYRLSGIELPDNTDLVGVPGRTRIEYTGDGRLFHAAGARRIRLSGIEIDGMNRWLQEDVGGLLHFSAVERVEMEDCALFGSARNGLHLEGSGGEIRACHISGAAEAGLYAVESRGLAIRDNRVEGCGNGGILVHRYQPGEDGTLISGNRVSRILARSGGTGQYGNGINLFRAGNVTISDNHVEDCAFSAIRANSASGVSITGNRCLRSGETAIYSEFAFEGAVISANTVHGAANGISVVNFNEGGRLASITGNVVRDITARGPYPATDGGFGTAISAEADSVLSGNAVDGAAKWGLLLGWGPYLRNVVASGNMVRNAPVGCAVSVAEGAGGALVTGNGFSDTPVAIAGFRWNEQASGDLIAGGAEAFANLTVERNRIS</sequence>
<dbReference type="NCBIfam" id="TIGR03807">
    <property type="entry name" value="RR_fam_repeat"/>
    <property type="match status" value="1"/>
</dbReference>
<dbReference type="InterPro" id="IPR051550">
    <property type="entry name" value="SCF-Subunits/Alg-Epimerases"/>
</dbReference>
<proteinExistence type="predicted"/>
<protein>
    <submittedName>
        <fullName evidence="4">Putative secreted repeat protein (TIGR03808 family)</fullName>
    </submittedName>
</protein>
<organism evidence="4 5">
    <name type="scientific">Gellertiella hungarica</name>
    <dbReference type="NCBI Taxonomy" id="1572859"/>
    <lineage>
        <taxon>Bacteria</taxon>
        <taxon>Pseudomonadati</taxon>
        <taxon>Pseudomonadota</taxon>
        <taxon>Alphaproteobacteria</taxon>
        <taxon>Hyphomicrobiales</taxon>
        <taxon>Rhizobiaceae</taxon>
        <taxon>Gellertiella</taxon>
    </lineage>
</organism>
<dbReference type="NCBIfam" id="TIGR03808">
    <property type="entry name" value="RR_plus_rpt_1"/>
    <property type="match status" value="1"/>
</dbReference>
<evidence type="ECO:0000256" key="2">
    <source>
        <dbReference type="SAM" id="SignalP"/>
    </source>
</evidence>
<dbReference type="InterPro" id="IPR022388">
    <property type="entry name" value="CHP03808"/>
</dbReference>
<dbReference type="SUPFAM" id="SSF51126">
    <property type="entry name" value="Pectin lyase-like"/>
    <property type="match status" value="1"/>
</dbReference>
<dbReference type="InterPro" id="IPR006311">
    <property type="entry name" value="TAT_signal"/>
</dbReference>
<keyword evidence="2" id="KW-0732">Signal</keyword>